<protein>
    <submittedName>
        <fullName evidence="3">Chromosomal replication initiation protein DnaA</fullName>
    </submittedName>
</protein>
<dbReference type="Gene3D" id="1.10.1750.10">
    <property type="match status" value="1"/>
</dbReference>
<dbReference type="Proteomes" id="UP000611945">
    <property type="component" value="Unassembled WGS sequence"/>
</dbReference>
<evidence type="ECO:0000259" key="2">
    <source>
        <dbReference type="SMART" id="SM00760"/>
    </source>
</evidence>
<feature type="domain" description="Chromosomal replication initiator DnaA C-terminal" evidence="2">
    <location>
        <begin position="1"/>
        <end position="33"/>
    </location>
</feature>
<gene>
    <name evidence="3" type="ORF">H9642_18165</name>
</gene>
<dbReference type="InterPro" id="IPR018312">
    <property type="entry name" value="Chromosome_initiator_DnaA_CS"/>
</dbReference>
<dbReference type="SUPFAM" id="SSF48295">
    <property type="entry name" value="TrpR-like"/>
    <property type="match status" value="1"/>
</dbReference>
<evidence type="ECO:0000313" key="3">
    <source>
        <dbReference type="EMBL" id="MBD7979095.1"/>
    </source>
</evidence>
<keyword evidence="4" id="KW-1185">Reference proteome</keyword>
<dbReference type="SMART" id="SM00760">
    <property type="entry name" value="Bac_DnaA_C"/>
    <property type="match status" value="1"/>
</dbReference>
<name>A0ABR8TUE1_9PSED</name>
<dbReference type="InterPro" id="IPR010921">
    <property type="entry name" value="Trp_repressor/repl_initiator"/>
</dbReference>
<dbReference type="Pfam" id="PF08299">
    <property type="entry name" value="Bac_DnaA_C"/>
    <property type="match status" value="1"/>
</dbReference>
<dbReference type="InterPro" id="IPR013159">
    <property type="entry name" value="DnaA_C"/>
</dbReference>
<organism evidence="3 4">
    <name type="scientific">Serpens gallinarum</name>
    <dbReference type="NCBI Taxonomy" id="2763075"/>
    <lineage>
        <taxon>Bacteria</taxon>
        <taxon>Pseudomonadati</taxon>
        <taxon>Pseudomonadota</taxon>
        <taxon>Gammaproteobacteria</taxon>
        <taxon>Pseudomonadales</taxon>
        <taxon>Pseudomonadaceae</taxon>
        <taxon>Pseudomonas</taxon>
    </lineage>
</organism>
<evidence type="ECO:0000313" key="4">
    <source>
        <dbReference type="Proteomes" id="UP000611945"/>
    </source>
</evidence>
<dbReference type="EMBL" id="JACSQG010000026">
    <property type="protein sequence ID" value="MBD7979095.1"/>
    <property type="molecule type" value="Genomic_DNA"/>
</dbReference>
<dbReference type="PROSITE" id="PS01008">
    <property type="entry name" value="DNAA"/>
    <property type="match status" value="1"/>
</dbReference>
<dbReference type="PANTHER" id="PTHR30050">
    <property type="entry name" value="CHROMOSOMAL REPLICATION INITIATOR PROTEIN DNAA"/>
    <property type="match status" value="1"/>
</dbReference>
<accession>A0ABR8TUE1</accession>
<feature type="compositionally biased region" description="Polar residues" evidence="1">
    <location>
        <begin position="43"/>
        <end position="54"/>
    </location>
</feature>
<feature type="non-terminal residue" evidence="3">
    <location>
        <position position="1"/>
    </location>
</feature>
<feature type="region of interest" description="Disordered" evidence="1">
    <location>
        <begin position="40"/>
        <end position="60"/>
    </location>
</feature>
<dbReference type="PANTHER" id="PTHR30050:SF2">
    <property type="entry name" value="CHROMOSOMAL REPLICATION INITIATOR PROTEIN DNAA"/>
    <property type="match status" value="1"/>
</dbReference>
<reference evidence="3 4" key="1">
    <citation type="submission" date="2020-08" db="EMBL/GenBank/DDBJ databases">
        <title>A Genomic Blueprint of the Chicken Gut Microbiome.</title>
        <authorList>
            <person name="Gilroy R."/>
            <person name="Ravi A."/>
            <person name="Getino M."/>
            <person name="Pursley I."/>
            <person name="Horton D.L."/>
            <person name="Alikhan N.-F."/>
            <person name="Baker D."/>
            <person name="Gharbi K."/>
            <person name="Hall N."/>
            <person name="Watson M."/>
            <person name="Adriaenssens E.M."/>
            <person name="Foster-Nyarko E."/>
            <person name="Jarju S."/>
            <person name="Secka A."/>
            <person name="Antonio M."/>
            <person name="Oren A."/>
            <person name="Chaudhuri R."/>
            <person name="La Ragione R.M."/>
            <person name="Hildebrand F."/>
            <person name="Pallen M.J."/>
        </authorList>
    </citation>
    <scope>NUCLEOTIDE SEQUENCE [LARGE SCALE GENOMIC DNA]</scope>
    <source>
        <strain evidence="3 4">Sa2CUA2</strain>
    </source>
</reference>
<dbReference type="CDD" id="cd06571">
    <property type="entry name" value="Bac_DnaA_C"/>
    <property type="match status" value="1"/>
</dbReference>
<proteinExistence type="predicted"/>
<sequence>YLCRELTDLSLPKIGQQFGGRDHTTVMHANRKITEQMAERRSTYNQVTELTSRIKQQHRG</sequence>
<evidence type="ECO:0000256" key="1">
    <source>
        <dbReference type="SAM" id="MobiDB-lite"/>
    </source>
</evidence>
<comment type="caution">
    <text evidence="3">The sequence shown here is derived from an EMBL/GenBank/DDBJ whole genome shotgun (WGS) entry which is preliminary data.</text>
</comment>